<organism evidence="2 3">
    <name type="scientific">Candidatus Onthovivens merdipullorum</name>
    <dbReference type="NCBI Taxonomy" id="2840889"/>
    <lineage>
        <taxon>Bacteria</taxon>
        <taxon>Bacillati</taxon>
        <taxon>Bacillota</taxon>
        <taxon>Bacilli</taxon>
        <taxon>Bacillales</taxon>
        <taxon>Candidatus Onthovivens</taxon>
    </lineage>
</organism>
<evidence type="ECO:0000313" key="2">
    <source>
        <dbReference type="EMBL" id="MBO8427320.1"/>
    </source>
</evidence>
<feature type="transmembrane region" description="Helical" evidence="1">
    <location>
        <begin position="213"/>
        <end position="235"/>
    </location>
</feature>
<feature type="transmembrane region" description="Helical" evidence="1">
    <location>
        <begin position="80"/>
        <end position="107"/>
    </location>
</feature>
<evidence type="ECO:0000313" key="3">
    <source>
        <dbReference type="Proteomes" id="UP000823613"/>
    </source>
</evidence>
<name>A0A9D9DIF8_9BACL</name>
<keyword evidence="1" id="KW-0472">Membrane</keyword>
<dbReference type="EMBL" id="JADIMY010000043">
    <property type="protein sequence ID" value="MBO8427320.1"/>
    <property type="molecule type" value="Genomic_DNA"/>
</dbReference>
<dbReference type="Proteomes" id="UP000823613">
    <property type="component" value="Unassembled WGS sequence"/>
</dbReference>
<gene>
    <name evidence="2" type="ORF">IAC58_02015</name>
</gene>
<reference evidence="2" key="2">
    <citation type="journal article" date="2021" name="PeerJ">
        <title>Extensive microbial diversity within the chicken gut microbiome revealed by metagenomics and culture.</title>
        <authorList>
            <person name="Gilroy R."/>
            <person name="Ravi A."/>
            <person name="Getino M."/>
            <person name="Pursley I."/>
            <person name="Horton D.L."/>
            <person name="Alikhan N.F."/>
            <person name="Baker D."/>
            <person name="Gharbi K."/>
            <person name="Hall N."/>
            <person name="Watson M."/>
            <person name="Adriaenssens E.M."/>
            <person name="Foster-Nyarko E."/>
            <person name="Jarju S."/>
            <person name="Secka A."/>
            <person name="Antonio M."/>
            <person name="Oren A."/>
            <person name="Chaudhuri R.R."/>
            <person name="La Ragione R."/>
            <person name="Hildebrand F."/>
            <person name="Pallen M.J."/>
        </authorList>
    </citation>
    <scope>NUCLEOTIDE SEQUENCE</scope>
    <source>
        <strain evidence="2">11159</strain>
    </source>
</reference>
<feature type="transmembrane region" description="Helical" evidence="1">
    <location>
        <begin position="47"/>
        <end position="68"/>
    </location>
</feature>
<dbReference type="AlphaFoldDB" id="A0A9D9DIF8"/>
<reference evidence="2" key="1">
    <citation type="submission" date="2020-10" db="EMBL/GenBank/DDBJ databases">
        <authorList>
            <person name="Gilroy R."/>
        </authorList>
    </citation>
    <scope>NUCLEOTIDE SEQUENCE</scope>
    <source>
        <strain evidence="2">11159</strain>
    </source>
</reference>
<protein>
    <submittedName>
        <fullName evidence="2">Uncharacterized protein</fullName>
    </submittedName>
</protein>
<feature type="transmembrane region" description="Helical" evidence="1">
    <location>
        <begin position="20"/>
        <end position="40"/>
    </location>
</feature>
<proteinExistence type="predicted"/>
<feature type="transmembrane region" description="Helical" evidence="1">
    <location>
        <begin position="152"/>
        <end position="170"/>
    </location>
</feature>
<feature type="transmembrane region" description="Helical" evidence="1">
    <location>
        <begin position="175"/>
        <end position="193"/>
    </location>
</feature>
<accession>A0A9D9DIF8</accession>
<sequence length="261" mass="30099">MNINLLTNEFTQITPTRSLNLLYIILDTIFLLFLIGLLVYKKRYLTTLFGLFGGILYTLVDFVGFYLLAHSRSIYIDNNLVGAGMTFLVLLWMSMSYGFTNFVFIWLCLSKDKYLKEWLVLIVGWWLIAPSISKLGGDPNIVTTRTTNEYHAYMGIVLVISYLVLIILMLIKKKIFVNILILNLIGISVQFGWEFALLINGIRPLNEMSIMTLIINSLMETNLGMPLILLIFYYTKKFVNEDLSKSKEVDLRQFGILKLEK</sequence>
<keyword evidence="1" id="KW-0812">Transmembrane</keyword>
<feature type="transmembrane region" description="Helical" evidence="1">
    <location>
        <begin position="114"/>
        <end position="132"/>
    </location>
</feature>
<keyword evidence="1" id="KW-1133">Transmembrane helix</keyword>
<comment type="caution">
    <text evidence="2">The sequence shown here is derived from an EMBL/GenBank/DDBJ whole genome shotgun (WGS) entry which is preliminary data.</text>
</comment>
<evidence type="ECO:0000256" key="1">
    <source>
        <dbReference type="SAM" id="Phobius"/>
    </source>
</evidence>